<protein>
    <submittedName>
        <fullName evidence="2">Uncharacterized protein</fullName>
    </submittedName>
</protein>
<evidence type="ECO:0000313" key="2">
    <source>
        <dbReference type="EMBL" id="GIJ62998.1"/>
    </source>
</evidence>
<organism evidence="2 3">
    <name type="scientific">Virgisporangium aurantiacum</name>
    <dbReference type="NCBI Taxonomy" id="175570"/>
    <lineage>
        <taxon>Bacteria</taxon>
        <taxon>Bacillati</taxon>
        <taxon>Actinomycetota</taxon>
        <taxon>Actinomycetes</taxon>
        <taxon>Micromonosporales</taxon>
        <taxon>Micromonosporaceae</taxon>
        <taxon>Virgisporangium</taxon>
    </lineage>
</organism>
<comment type="caution">
    <text evidence="2">The sequence shown here is derived from an EMBL/GenBank/DDBJ whole genome shotgun (WGS) entry which is preliminary data.</text>
</comment>
<sequence length="59" mass="6566">MDPSIPPRVILTGQSQHQMRMDRTIGGRPARRGWGDRTAGPSFGWTETRLERPASYGAV</sequence>
<dbReference type="EMBL" id="BOPG01000085">
    <property type="protein sequence ID" value="GIJ62998.1"/>
    <property type="molecule type" value="Genomic_DNA"/>
</dbReference>
<proteinExistence type="predicted"/>
<keyword evidence="3" id="KW-1185">Reference proteome</keyword>
<evidence type="ECO:0000256" key="1">
    <source>
        <dbReference type="SAM" id="MobiDB-lite"/>
    </source>
</evidence>
<feature type="region of interest" description="Disordered" evidence="1">
    <location>
        <begin position="26"/>
        <end position="45"/>
    </location>
</feature>
<accession>A0A8J4E6B7</accession>
<dbReference type="AlphaFoldDB" id="A0A8J4E6B7"/>
<gene>
    <name evidence="2" type="ORF">Vau01_105140</name>
</gene>
<dbReference type="Proteomes" id="UP000612585">
    <property type="component" value="Unassembled WGS sequence"/>
</dbReference>
<reference evidence="2" key="1">
    <citation type="submission" date="2021-01" db="EMBL/GenBank/DDBJ databases">
        <title>Whole genome shotgun sequence of Virgisporangium aurantiacum NBRC 16421.</title>
        <authorList>
            <person name="Komaki H."/>
            <person name="Tamura T."/>
        </authorList>
    </citation>
    <scope>NUCLEOTIDE SEQUENCE</scope>
    <source>
        <strain evidence="2">NBRC 16421</strain>
    </source>
</reference>
<evidence type="ECO:0000313" key="3">
    <source>
        <dbReference type="Proteomes" id="UP000612585"/>
    </source>
</evidence>
<name>A0A8J4E6B7_9ACTN</name>